<dbReference type="Pfam" id="PF00005">
    <property type="entry name" value="ABC_tran"/>
    <property type="match status" value="1"/>
</dbReference>
<proteinExistence type="predicted"/>
<evidence type="ECO:0000259" key="10">
    <source>
        <dbReference type="PROSITE" id="PS50929"/>
    </source>
</evidence>
<evidence type="ECO:0000256" key="4">
    <source>
        <dbReference type="ARBA" id="ARBA00022741"/>
    </source>
</evidence>
<dbReference type="InterPro" id="IPR003439">
    <property type="entry name" value="ABC_transporter-like_ATP-bd"/>
</dbReference>
<dbReference type="EMBL" id="SPUK01000008">
    <property type="protein sequence ID" value="TQV95007.1"/>
    <property type="molecule type" value="Genomic_DNA"/>
</dbReference>
<feature type="transmembrane region" description="Helical" evidence="8">
    <location>
        <begin position="119"/>
        <end position="139"/>
    </location>
</feature>
<dbReference type="Proteomes" id="UP000315783">
    <property type="component" value="Unassembled WGS sequence"/>
</dbReference>
<feature type="domain" description="ABC transporter" evidence="9">
    <location>
        <begin position="628"/>
        <end position="853"/>
    </location>
</feature>
<evidence type="ECO:0000256" key="8">
    <source>
        <dbReference type="SAM" id="Phobius"/>
    </source>
</evidence>
<feature type="domain" description="ABC transmembrane type-1" evidence="10">
    <location>
        <begin position="289"/>
        <end position="546"/>
    </location>
</feature>
<evidence type="ECO:0000256" key="5">
    <source>
        <dbReference type="ARBA" id="ARBA00022840"/>
    </source>
</evidence>
<evidence type="ECO:0000256" key="6">
    <source>
        <dbReference type="ARBA" id="ARBA00022989"/>
    </source>
</evidence>
<dbReference type="InterPro" id="IPR050173">
    <property type="entry name" value="ABC_transporter_C-like"/>
</dbReference>
<accession>A0A545UZY2</accession>
<comment type="subcellular location">
    <subcellularLocation>
        <location evidence="1">Membrane</location>
    </subcellularLocation>
</comment>
<feature type="transmembrane region" description="Helical" evidence="8">
    <location>
        <begin position="92"/>
        <end position="113"/>
    </location>
</feature>
<dbReference type="STRING" id="43265.A0A545UZY2"/>
<dbReference type="SUPFAM" id="SSF52540">
    <property type="entry name" value="P-loop containing nucleoside triphosphate hydrolases"/>
    <property type="match status" value="1"/>
</dbReference>
<feature type="transmembrane region" description="Helical" evidence="8">
    <location>
        <begin position="151"/>
        <end position="171"/>
    </location>
</feature>
<feature type="transmembrane region" description="Helical" evidence="8">
    <location>
        <begin position="39"/>
        <end position="58"/>
    </location>
</feature>
<keyword evidence="2" id="KW-0813">Transport</keyword>
<keyword evidence="3 8" id="KW-0812">Transmembrane</keyword>
<keyword evidence="6 8" id="KW-1133">Transmembrane helix</keyword>
<keyword evidence="4" id="KW-0547">Nucleotide-binding</keyword>
<feature type="transmembrane region" description="Helical" evidence="8">
    <location>
        <begin position="294"/>
        <end position="315"/>
    </location>
</feature>
<dbReference type="SUPFAM" id="SSF90123">
    <property type="entry name" value="ABC transporter transmembrane region"/>
    <property type="match status" value="1"/>
</dbReference>
<evidence type="ECO:0000256" key="3">
    <source>
        <dbReference type="ARBA" id="ARBA00022692"/>
    </source>
</evidence>
<dbReference type="GO" id="GO:0016887">
    <property type="term" value="F:ATP hydrolysis activity"/>
    <property type="evidence" value="ECO:0007669"/>
    <property type="project" value="InterPro"/>
</dbReference>
<keyword evidence="12" id="KW-1185">Reference proteome</keyword>
<sequence>MSRGTAPTMALITADLSRESLLSSATRLMIRHKSAMLNSLPYLLLLVIFASSACHCLSRSVSRSPILRSRPIPVRSAPGHFIPPFVHTGWQYAAYFLTGLELTVLALPAMLISTGLNEARAVISLNFLATITALTVALVSHRHHILAPNHFNLFLIAGPLIGGTQSILLFYIHELSWAGGLAAASCIVRLLLLILNDAFQSWYSDNSPGVCTSEELDINVSPTLSFFACLNPAFLSRLRSSSSLQDLPNLGSTFSSRLLHAQLLRKWRTAIQLRTNSLAIVCAKTWKGSVMVALLLRGALSGFSFAHAFLLHRVICALLQAELDTHGKLKLFILFVLTSLGRTMSKVASSNAANRLTTRVRGGLIVLLFEKQQNLTKANGENPPSLYIIRSDIEVISAGIPGLIKSLFTVIDTGLGVYFLSFFIDKSAVALLLPLATSSVFSIFFGDRLSASKRLWDESFAARRDKTSFMLSQLPATRMIGLARTATEYISRLHRAELKQYKAFQIIKCAANFSVAFSSIMTPVVLFVSAWFSHSLTAETAIAVFFPVLNIVSLHSNSVAAILHEDPNMTAILASFSRIQQFLFLEEREDPRIISAHANNAQHTTAVASSSQTATQKARDRPPNFLHFSLASIIPFGASSPIYTNINFSLHPGSITAVVGTRGSGKSTLLEAMLGETKIRDGSVYVGDDVIGFSGQCVWLQSLSVRDNVIGPHPFDIRRFKLVIRCCLLQEDLKKFPGGDSFIVGVGGSKLSNGQRQRLALARAVYPDPSMLLLDDAFSSLDRRTAASIIFRLCGKDGLLKVSGCTVVFATSLAEIADLADQFLLLNEKEHVIRFQPNDGKLKIAEFLRLQHVSASEAVEEKQRHTIHRVSKDATAGRAAAAAVIASTNSGNCALLAHVFRSMGPFNLIFICFLVSFFSCGVMLPGKYDRKVPLNVY</sequence>
<evidence type="ECO:0000313" key="12">
    <source>
        <dbReference type="Proteomes" id="UP000315783"/>
    </source>
</evidence>
<dbReference type="PROSITE" id="PS50929">
    <property type="entry name" value="ABC_TM1F"/>
    <property type="match status" value="1"/>
</dbReference>
<protein>
    <submittedName>
        <fullName evidence="11">ABC multidrug transporter</fullName>
    </submittedName>
</protein>
<keyword evidence="7 8" id="KW-0472">Membrane</keyword>
<evidence type="ECO:0000313" key="11">
    <source>
        <dbReference type="EMBL" id="TQV95007.1"/>
    </source>
</evidence>
<dbReference type="Gene3D" id="1.20.1560.10">
    <property type="entry name" value="ABC transporter type 1, transmembrane domain"/>
    <property type="match status" value="1"/>
</dbReference>
<dbReference type="PANTHER" id="PTHR24223:SF399">
    <property type="entry name" value="ABC TRANSPORTER ATNG"/>
    <property type="match status" value="1"/>
</dbReference>
<dbReference type="PANTHER" id="PTHR24223">
    <property type="entry name" value="ATP-BINDING CASSETTE SUB-FAMILY C"/>
    <property type="match status" value="1"/>
</dbReference>
<feature type="transmembrane region" description="Helical" evidence="8">
    <location>
        <begin position="427"/>
        <end position="446"/>
    </location>
</feature>
<evidence type="ECO:0000256" key="7">
    <source>
        <dbReference type="ARBA" id="ARBA00023136"/>
    </source>
</evidence>
<feature type="transmembrane region" description="Helical" evidence="8">
    <location>
        <begin position="906"/>
        <end position="924"/>
    </location>
</feature>
<dbReference type="InterPro" id="IPR036640">
    <property type="entry name" value="ABC1_TM_sf"/>
</dbReference>
<evidence type="ECO:0000256" key="1">
    <source>
        <dbReference type="ARBA" id="ARBA00004370"/>
    </source>
</evidence>
<dbReference type="InterPro" id="IPR011527">
    <property type="entry name" value="ABC1_TM_dom"/>
</dbReference>
<comment type="caution">
    <text evidence="11">The sequence shown here is derived from an EMBL/GenBank/DDBJ whole genome shotgun (WGS) entry which is preliminary data.</text>
</comment>
<feature type="transmembrane region" description="Helical" evidence="8">
    <location>
        <begin position="395"/>
        <end position="421"/>
    </location>
</feature>
<feature type="transmembrane region" description="Helical" evidence="8">
    <location>
        <begin position="544"/>
        <end position="563"/>
    </location>
</feature>
<evidence type="ECO:0000256" key="2">
    <source>
        <dbReference type="ARBA" id="ARBA00022448"/>
    </source>
</evidence>
<keyword evidence="5" id="KW-0067">ATP-binding</keyword>
<dbReference type="AlphaFoldDB" id="A0A545UZY2"/>
<dbReference type="InterPro" id="IPR027417">
    <property type="entry name" value="P-loop_NTPase"/>
</dbReference>
<dbReference type="GO" id="GO:0140359">
    <property type="term" value="F:ABC-type transporter activity"/>
    <property type="evidence" value="ECO:0007669"/>
    <property type="project" value="InterPro"/>
</dbReference>
<dbReference type="GO" id="GO:0016020">
    <property type="term" value="C:membrane"/>
    <property type="evidence" value="ECO:0007669"/>
    <property type="project" value="UniProtKB-SubCell"/>
</dbReference>
<feature type="transmembrane region" description="Helical" evidence="8">
    <location>
        <begin position="177"/>
        <end position="195"/>
    </location>
</feature>
<dbReference type="PROSITE" id="PS50893">
    <property type="entry name" value="ABC_TRANSPORTER_2"/>
    <property type="match status" value="1"/>
</dbReference>
<organism evidence="11 12">
    <name type="scientific">Cordyceps javanica</name>
    <dbReference type="NCBI Taxonomy" id="43265"/>
    <lineage>
        <taxon>Eukaryota</taxon>
        <taxon>Fungi</taxon>
        <taxon>Dikarya</taxon>
        <taxon>Ascomycota</taxon>
        <taxon>Pezizomycotina</taxon>
        <taxon>Sordariomycetes</taxon>
        <taxon>Hypocreomycetidae</taxon>
        <taxon>Hypocreales</taxon>
        <taxon>Cordycipitaceae</taxon>
        <taxon>Cordyceps</taxon>
    </lineage>
</organism>
<feature type="transmembrane region" description="Helical" evidence="8">
    <location>
        <begin position="509"/>
        <end position="532"/>
    </location>
</feature>
<name>A0A545UZY2_9HYPO</name>
<dbReference type="Gene3D" id="3.40.50.300">
    <property type="entry name" value="P-loop containing nucleotide triphosphate hydrolases"/>
    <property type="match status" value="1"/>
</dbReference>
<gene>
    <name evidence="11" type="ORF">IF1G_05994</name>
</gene>
<evidence type="ECO:0000259" key="9">
    <source>
        <dbReference type="PROSITE" id="PS50893"/>
    </source>
</evidence>
<reference evidence="11 12" key="1">
    <citation type="journal article" date="2019" name="Appl. Microbiol. Biotechnol.">
        <title>Genome sequence of Isaria javanica and comparative genome analysis insights into family S53 peptidase evolution in fungal entomopathogens.</title>
        <authorList>
            <person name="Lin R."/>
            <person name="Zhang X."/>
            <person name="Xin B."/>
            <person name="Zou M."/>
            <person name="Gao Y."/>
            <person name="Qin F."/>
            <person name="Hu Q."/>
            <person name="Xie B."/>
            <person name="Cheng X."/>
        </authorList>
    </citation>
    <scope>NUCLEOTIDE SEQUENCE [LARGE SCALE GENOMIC DNA]</scope>
    <source>
        <strain evidence="11 12">IJ1G</strain>
    </source>
</reference>
<dbReference type="GO" id="GO:0005524">
    <property type="term" value="F:ATP binding"/>
    <property type="evidence" value="ECO:0007669"/>
    <property type="project" value="UniProtKB-KW"/>
</dbReference>
<dbReference type="InterPro" id="IPR003593">
    <property type="entry name" value="AAA+_ATPase"/>
</dbReference>
<dbReference type="SMART" id="SM00382">
    <property type="entry name" value="AAA"/>
    <property type="match status" value="1"/>
</dbReference>